<sequence length="513" mass="55709">MKHEIVRQALIYACEEMGALLRRSAFSPNIREREDFSCAIYDADGELIAQAEHIPVHLGSMRWAVQAVLDEFGSSEMEPGDAFLLNDPYAGGTHLPDLTVVAPAFHDDELVAFAAVRAHHADVGGKVPGSMPHDAEDVYSEGLRIPPIKVAEDGEPRDDVLRLLEANSRGGEERRYDLTAQIAAAFRGCRQVRRIIDEHGREAWERACEWCKDYAERRMRVAIERIPDGEYSGEDYLEGDGISEDPVRISVTVRVEGDEVTVDFTGTDEQTRGPVNAPLPVTYSAVFFALKAALDPETPVSEGTYRPIEVIAPRGTVVNPEPPAPVCAGNVETSQRIVDAILDALREAIPSLPAHSHGSMNNVAIGGVGFAYYETVGGGAGASPDCDGESAVHVYMTNTANTPVEHVEREYPIRILEHTVRRGSGGEGKYRGGDGIIKRYLALERCRVTVIGDRTMHPPRGVDGGKPGKTSEYEVERSNGKVERLGPKDSTVLEPGDMLIVRTAGGGGYGKGE</sequence>
<feature type="region of interest" description="Disordered" evidence="1">
    <location>
        <begin position="454"/>
        <end position="492"/>
    </location>
</feature>
<dbReference type="PANTHER" id="PTHR11365:SF23">
    <property type="entry name" value="HYPOTHETICAL 5-OXOPROLINASE (EUROFUNG)-RELATED"/>
    <property type="match status" value="1"/>
</dbReference>
<evidence type="ECO:0000313" key="4">
    <source>
        <dbReference type="Proteomes" id="UP000619545"/>
    </source>
</evidence>
<dbReference type="GO" id="GO:0006749">
    <property type="term" value="P:glutathione metabolic process"/>
    <property type="evidence" value="ECO:0007669"/>
    <property type="project" value="TreeGrafter"/>
</dbReference>
<dbReference type="RefSeq" id="WP_011019416.1">
    <property type="nucleotide sequence ID" value="NZ_DUJS01000001.1"/>
</dbReference>
<dbReference type="OMA" id="QVGMTNT"/>
<dbReference type="InterPro" id="IPR003692">
    <property type="entry name" value="Hydantoinase_B"/>
</dbReference>
<feature type="compositionally biased region" description="Basic and acidic residues" evidence="1">
    <location>
        <begin position="469"/>
        <end position="487"/>
    </location>
</feature>
<proteinExistence type="predicted"/>
<reference evidence="3" key="1">
    <citation type="journal article" date="2020" name="bioRxiv">
        <title>A rank-normalized archaeal taxonomy based on genome phylogeny resolves widespread incomplete and uneven classifications.</title>
        <authorList>
            <person name="Rinke C."/>
            <person name="Chuvochina M."/>
            <person name="Mussig A.J."/>
            <person name="Chaumeil P.-A."/>
            <person name="Waite D.W."/>
            <person name="Whitman W.B."/>
            <person name="Parks D.H."/>
            <person name="Hugenholtz P."/>
        </authorList>
    </citation>
    <scope>NUCLEOTIDE SEQUENCE</scope>
    <source>
        <strain evidence="3">UBA8853</strain>
    </source>
</reference>
<dbReference type="GeneID" id="1477149"/>
<evidence type="ECO:0000259" key="2">
    <source>
        <dbReference type="Pfam" id="PF02538"/>
    </source>
</evidence>
<dbReference type="InterPro" id="IPR045079">
    <property type="entry name" value="Oxoprolinase-like"/>
</dbReference>
<organism evidence="3 4">
    <name type="scientific">Methanopyrus kandleri</name>
    <dbReference type="NCBI Taxonomy" id="2320"/>
    <lineage>
        <taxon>Archaea</taxon>
        <taxon>Methanobacteriati</taxon>
        <taxon>Methanobacteriota</taxon>
        <taxon>Methanomada group</taxon>
        <taxon>Methanopyri</taxon>
        <taxon>Methanopyrales</taxon>
        <taxon>Methanopyraceae</taxon>
        <taxon>Methanopyrus</taxon>
    </lineage>
</organism>
<accession>A0A832WJZ6</accession>
<evidence type="ECO:0000256" key="1">
    <source>
        <dbReference type="SAM" id="MobiDB-lite"/>
    </source>
</evidence>
<dbReference type="Pfam" id="PF02538">
    <property type="entry name" value="Hydantoinase_B"/>
    <property type="match status" value="1"/>
</dbReference>
<gene>
    <name evidence="3" type="ORF">HA336_00415</name>
</gene>
<dbReference type="Proteomes" id="UP000619545">
    <property type="component" value="Unassembled WGS sequence"/>
</dbReference>
<dbReference type="GO" id="GO:0005829">
    <property type="term" value="C:cytosol"/>
    <property type="evidence" value="ECO:0007669"/>
    <property type="project" value="TreeGrafter"/>
</dbReference>
<protein>
    <submittedName>
        <fullName evidence="3">Hydantoinase B/oxoprolinase family protein</fullName>
    </submittedName>
</protein>
<comment type="caution">
    <text evidence="3">The sequence shown here is derived from an EMBL/GenBank/DDBJ whole genome shotgun (WGS) entry which is preliminary data.</text>
</comment>
<dbReference type="EMBL" id="DUJS01000001">
    <property type="protein sequence ID" value="HII69680.1"/>
    <property type="molecule type" value="Genomic_DNA"/>
</dbReference>
<dbReference type="PANTHER" id="PTHR11365">
    <property type="entry name" value="5-OXOPROLINASE RELATED"/>
    <property type="match status" value="1"/>
</dbReference>
<feature type="domain" description="Hydantoinase B/oxoprolinase" evidence="2">
    <location>
        <begin position="3"/>
        <end position="511"/>
    </location>
</feature>
<dbReference type="AlphaFoldDB" id="A0A832WJZ6"/>
<dbReference type="GO" id="GO:0017168">
    <property type="term" value="F:5-oxoprolinase (ATP-hydrolyzing) activity"/>
    <property type="evidence" value="ECO:0007669"/>
    <property type="project" value="TreeGrafter"/>
</dbReference>
<name>A0A832WJZ6_9EURY</name>
<evidence type="ECO:0000313" key="3">
    <source>
        <dbReference type="EMBL" id="HII69680.1"/>
    </source>
</evidence>